<reference evidence="1 2" key="1">
    <citation type="submission" date="2017-04" db="EMBL/GenBank/DDBJ databases">
        <authorList>
            <person name="Afonso C.L."/>
            <person name="Miller P.J."/>
            <person name="Scott M.A."/>
            <person name="Spackman E."/>
            <person name="Goraichik I."/>
            <person name="Dimitrov K.M."/>
            <person name="Suarez D.L."/>
            <person name="Swayne D.E."/>
        </authorList>
    </citation>
    <scope>NUCLEOTIDE SEQUENCE [LARGE SCALE GENOMIC DNA]</scope>
    <source>
        <strain evidence="1 2">KR-140</strain>
    </source>
</reference>
<protein>
    <submittedName>
        <fullName evidence="1">Uncharacterized protein</fullName>
    </submittedName>
</protein>
<sequence length="148" mass="16801">MTTDSRSPSGRKRPPGVLPRVLLQEGSVLISFRQDAAERQRLDAIVALGGGTLTGHVRRAIDSYLERDVYSPDPRTYLADRHQKLEGLVKTAFRQEKTQRERFVAMVERVGGHQSLHFRWALYEYLEPQAARIDAYLEAQEQQGAHAS</sequence>
<dbReference type="EMBL" id="FWWU01000008">
    <property type="protein sequence ID" value="SMB85560.1"/>
    <property type="molecule type" value="Genomic_DNA"/>
</dbReference>
<dbReference type="STRING" id="695939.SAMN00790413_03445"/>
<name>A0A1W1UX01_9DEIO</name>
<keyword evidence="2" id="KW-1185">Reference proteome</keyword>
<dbReference type="Proteomes" id="UP000192582">
    <property type="component" value="Unassembled WGS sequence"/>
</dbReference>
<evidence type="ECO:0000313" key="1">
    <source>
        <dbReference type="EMBL" id="SMB85560.1"/>
    </source>
</evidence>
<accession>A0A1W1UX01</accession>
<dbReference type="AlphaFoldDB" id="A0A1W1UX01"/>
<proteinExistence type="predicted"/>
<evidence type="ECO:0000313" key="2">
    <source>
        <dbReference type="Proteomes" id="UP000192582"/>
    </source>
</evidence>
<gene>
    <name evidence="1" type="ORF">SAMN00790413_03445</name>
</gene>
<organism evidence="1 2">
    <name type="scientific">Deinococcus hopiensis KR-140</name>
    <dbReference type="NCBI Taxonomy" id="695939"/>
    <lineage>
        <taxon>Bacteria</taxon>
        <taxon>Thermotogati</taxon>
        <taxon>Deinococcota</taxon>
        <taxon>Deinococci</taxon>
        <taxon>Deinococcales</taxon>
        <taxon>Deinococcaceae</taxon>
        <taxon>Deinococcus</taxon>
    </lineage>
</organism>